<feature type="region of interest" description="Disordered" evidence="1">
    <location>
        <begin position="174"/>
        <end position="201"/>
    </location>
</feature>
<evidence type="ECO:0000313" key="3">
    <source>
        <dbReference type="Proteomes" id="UP000076738"/>
    </source>
</evidence>
<keyword evidence="3" id="KW-1185">Reference proteome</keyword>
<proteinExistence type="predicted"/>
<organism evidence="2 3">
    <name type="scientific">Calocera viscosa (strain TUFC12733)</name>
    <dbReference type="NCBI Taxonomy" id="1330018"/>
    <lineage>
        <taxon>Eukaryota</taxon>
        <taxon>Fungi</taxon>
        <taxon>Dikarya</taxon>
        <taxon>Basidiomycota</taxon>
        <taxon>Agaricomycotina</taxon>
        <taxon>Dacrymycetes</taxon>
        <taxon>Dacrymycetales</taxon>
        <taxon>Dacrymycetaceae</taxon>
        <taxon>Calocera</taxon>
    </lineage>
</organism>
<sequence length="405" mass="43512">MATFVDLLWDRMRASPFDAADIDWAEQQLPIDTLTVHWTDIQNALRLLFQSLNIPPNLAIQDWELFQHYITDDADQTFRGYAKWALAAACHLCRGGYLQHLQNQYPVLKGPRFLNTPERTTLKAEKAARVAAQILYIGQRLAAGDLPPDLPEHTALRYWKILWPTLLLPRGSNPGLSSATPTTPTSPTTPPAAGPIGYSYGSNQPGYGGGWTIPPHSPGMSSTGGWGGSYNQPGPTAYGPAAYGHGPTAPSSSYAPPLPEAWSPSAYAGGFSYTGAPHGPGPSPWTRAQDRPPRPGTAPPRSTGHGRARTTPAASQRPPMPDMPPPSVGPQPQGPSYARDGATPSGSSRTANPNSHGSSTRPQVNAVPRDWYVELNTDELSKGAQGEVKEDIETMAGDYYSFLGE</sequence>
<feature type="region of interest" description="Disordered" evidence="1">
    <location>
        <begin position="273"/>
        <end position="372"/>
    </location>
</feature>
<gene>
    <name evidence="2" type="ORF">CALVIDRAFT_597075</name>
</gene>
<evidence type="ECO:0000256" key="1">
    <source>
        <dbReference type="SAM" id="MobiDB-lite"/>
    </source>
</evidence>
<accession>A0A167NU32</accession>
<feature type="compositionally biased region" description="Pro residues" evidence="1">
    <location>
        <begin position="318"/>
        <end position="333"/>
    </location>
</feature>
<evidence type="ECO:0000313" key="2">
    <source>
        <dbReference type="EMBL" id="KZO98076.1"/>
    </source>
</evidence>
<name>A0A167NU32_CALVF</name>
<feature type="compositionally biased region" description="Low complexity" evidence="1">
    <location>
        <begin position="177"/>
        <end position="186"/>
    </location>
</feature>
<dbReference type="OrthoDB" id="10644485at2759"/>
<protein>
    <submittedName>
        <fullName evidence="2">Uncharacterized protein</fullName>
    </submittedName>
</protein>
<dbReference type="EMBL" id="KV417277">
    <property type="protein sequence ID" value="KZO98076.1"/>
    <property type="molecule type" value="Genomic_DNA"/>
</dbReference>
<reference evidence="2 3" key="1">
    <citation type="journal article" date="2016" name="Mol. Biol. Evol.">
        <title>Comparative Genomics of Early-Diverging Mushroom-Forming Fungi Provides Insights into the Origins of Lignocellulose Decay Capabilities.</title>
        <authorList>
            <person name="Nagy L.G."/>
            <person name="Riley R."/>
            <person name="Tritt A."/>
            <person name="Adam C."/>
            <person name="Daum C."/>
            <person name="Floudas D."/>
            <person name="Sun H."/>
            <person name="Yadav J.S."/>
            <person name="Pangilinan J."/>
            <person name="Larsson K.H."/>
            <person name="Matsuura K."/>
            <person name="Barry K."/>
            <person name="Labutti K."/>
            <person name="Kuo R."/>
            <person name="Ohm R.A."/>
            <person name="Bhattacharya S.S."/>
            <person name="Shirouzu T."/>
            <person name="Yoshinaga Y."/>
            <person name="Martin F.M."/>
            <person name="Grigoriev I.V."/>
            <person name="Hibbett D.S."/>
        </authorList>
    </citation>
    <scope>NUCLEOTIDE SEQUENCE [LARGE SCALE GENOMIC DNA]</scope>
    <source>
        <strain evidence="2 3">TUFC12733</strain>
    </source>
</reference>
<dbReference type="STRING" id="1330018.A0A167NU32"/>
<dbReference type="AlphaFoldDB" id="A0A167NU32"/>
<feature type="compositionally biased region" description="Polar residues" evidence="1">
    <location>
        <begin position="344"/>
        <end position="363"/>
    </location>
</feature>
<dbReference type="Proteomes" id="UP000076738">
    <property type="component" value="Unassembled WGS sequence"/>
</dbReference>
<feature type="region of interest" description="Disordered" evidence="1">
    <location>
        <begin position="209"/>
        <end position="228"/>
    </location>
</feature>